<organism evidence="1">
    <name type="scientific">Raoultella planticola</name>
    <name type="common">Klebsiella planticola</name>
    <dbReference type="NCBI Taxonomy" id="575"/>
    <lineage>
        <taxon>Bacteria</taxon>
        <taxon>Pseudomonadati</taxon>
        <taxon>Pseudomonadota</taxon>
        <taxon>Gammaproteobacteria</taxon>
        <taxon>Enterobacterales</taxon>
        <taxon>Enterobacteriaceae</taxon>
        <taxon>Klebsiella/Raoultella group</taxon>
        <taxon>Raoultella</taxon>
    </lineage>
</organism>
<accession>A0A5P6AAQ8</accession>
<dbReference type="EMBL" id="CP029752">
    <property type="protein sequence ID" value="QFG77056.1"/>
    <property type="molecule type" value="Genomic_DNA"/>
</dbReference>
<evidence type="ECO:0000313" key="1">
    <source>
        <dbReference type="EMBL" id="QFG77056.1"/>
    </source>
</evidence>
<dbReference type="AlphaFoldDB" id="A0A5P6AAQ8"/>
<protein>
    <submittedName>
        <fullName evidence="1">Uncharacterized protein</fullName>
    </submittedName>
</protein>
<name>A0A5P6AAQ8_RAOPL</name>
<reference evidence="1" key="1">
    <citation type="submission" date="2018-05" db="EMBL/GenBank/DDBJ databases">
        <title>Bacterial isolates from healthy term breastfed infants carrying antibiotic resistance genes.</title>
        <authorList>
            <person name="Casaburi G."/>
        </authorList>
    </citation>
    <scope>NUCLEOTIDE SEQUENCE [LARGE SCALE GENOMIC DNA]</scope>
    <source>
        <strain evidence="1">7084_4</strain>
    </source>
</reference>
<gene>
    <name evidence="1" type="ORF">DMB90_24875</name>
</gene>
<proteinExistence type="predicted"/>
<sequence>MGSTRLLHQCFTITTSSAQKQPAAQKFARDGPHDQPQHRVQLLSARTATGQLAFIFASPWGMFVSLAGTGRQESRIGQERM</sequence>